<protein>
    <submittedName>
        <fullName evidence="12">Cytochrome P450</fullName>
    </submittedName>
</protein>
<keyword evidence="4 9" id="KW-0349">Heme</keyword>
<keyword evidence="5 9" id="KW-0479">Metal-binding</keyword>
<dbReference type="Pfam" id="PF00067">
    <property type="entry name" value="p450"/>
    <property type="match status" value="1"/>
</dbReference>
<dbReference type="InterPro" id="IPR002401">
    <property type="entry name" value="Cyt_P450_E_grp-I"/>
</dbReference>
<dbReference type="PRINTS" id="PR00385">
    <property type="entry name" value="P450"/>
</dbReference>
<dbReference type="GO" id="GO:0020037">
    <property type="term" value="F:heme binding"/>
    <property type="evidence" value="ECO:0007669"/>
    <property type="project" value="InterPro"/>
</dbReference>
<evidence type="ECO:0000256" key="10">
    <source>
        <dbReference type="RuleBase" id="RU000461"/>
    </source>
</evidence>
<evidence type="ECO:0000256" key="4">
    <source>
        <dbReference type="ARBA" id="ARBA00022617"/>
    </source>
</evidence>
<dbReference type="InterPro" id="IPR017972">
    <property type="entry name" value="Cyt_P450_CS"/>
</dbReference>
<reference evidence="12" key="1">
    <citation type="journal article" date="2020" name="New Phytol.">
        <title>Comparative genomics reveals dynamic genome evolution in host specialist ectomycorrhizal fungi.</title>
        <authorList>
            <person name="Lofgren L.A."/>
            <person name="Nguyen N.H."/>
            <person name="Vilgalys R."/>
            <person name="Ruytinx J."/>
            <person name="Liao H.L."/>
            <person name="Branco S."/>
            <person name="Kuo A."/>
            <person name="LaButti K."/>
            <person name="Lipzen A."/>
            <person name="Andreopoulos W."/>
            <person name="Pangilinan J."/>
            <person name="Riley R."/>
            <person name="Hundley H."/>
            <person name="Na H."/>
            <person name="Barry K."/>
            <person name="Grigoriev I.V."/>
            <person name="Stajich J.E."/>
            <person name="Kennedy P.G."/>
        </authorList>
    </citation>
    <scope>NUCLEOTIDE SEQUENCE</scope>
    <source>
        <strain evidence="12">FC423</strain>
    </source>
</reference>
<evidence type="ECO:0000313" key="13">
    <source>
        <dbReference type="Proteomes" id="UP000823399"/>
    </source>
</evidence>
<evidence type="ECO:0000313" key="12">
    <source>
        <dbReference type="EMBL" id="KAG2114145.1"/>
    </source>
</evidence>
<name>A0A9P7JWW4_9AGAM</name>
<keyword evidence="11" id="KW-0472">Membrane</keyword>
<keyword evidence="8 10" id="KW-0503">Monooxygenase</keyword>
<evidence type="ECO:0000256" key="11">
    <source>
        <dbReference type="SAM" id="Phobius"/>
    </source>
</evidence>
<dbReference type="GO" id="GO:0016705">
    <property type="term" value="F:oxidoreductase activity, acting on paired donors, with incorporation or reduction of molecular oxygen"/>
    <property type="evidence" value="ECO:0007669"/>
    <property type="project" value="InterPro"/>
</dbReference>
<keyword evidence="7 9" id="KW-0408">Iron</keyword>
<evidence type="ECO:0000256" key="5">
    <source>
        <dbReference type="ARBA" id="ARBA00022723"/>
    </source>
</evidence>
<comment type="pathway">
    <text evidence="2">Secondary metabolite biosynthesis.</text>
</comment>
<dbReference type="EMBL" id="JABBWM010000010">
    <property type="protein sequence ID" value="KAG2114145.1"/>
    <property type="molecule type" value="Genomic_DNA"/>
</dbReference>
<accession>A0A9P7JWW4</accession>
<dbReference type="Gene3D" id="1.10.630.10">
    <property type="entry name" value="Cytochrome P450"/>
    <property type="match status" value="1"/>
</dbReference>
<dbReference type="PANTHER" id="PTHR46300">
    <property type="entry name" value="P450, PUTATIVE (EUROFUNG)-RELATED-RELATED"/>
    <property type="match status" value="1"/>
</dbReference>
<evidence type="ECO:0000256" key="6">
    <source>
        <dbReference type="ARBA" id="ARBA00023002"/>
    </source>
</evidence>
<evidence type="ECO:0000256" key="9">
    <source>
        <dbReference type="PIRSR" id="PIRSR602401-1"/>
    </source>
</evidence>
<dbReference type="CDD" id="cd11065">
    <property type="entry name" value="CYP64-like"/>
    <property type="match status" value="1"/>
</dbReference>
<dbReference type="InterPro" id="IPR036396">
    <property type="entry name" value="Cyt_P450_sf"/>
</dbReference>
<organism evidence="12 13">
    <name type="scientific">Suillus discolor</name>
    <dbReference type="NCBI Taxonomy" id="1912936"/>
    <lineage>
        <taxon>Eukaryota</taxon>
        <taxon>Fungi</taxon>
        <taxon>Dikarya</taxon>
        <taxon>Basidiomycota</taxon>
        <taxon>Agaricomycotina</taxon>
        <taxon>Agaricomycetes</taxon>
        <taxon>Agaricomycetidae</taxon>
        <taxon>Boletales</taxon>
        <taxon>Suillineae</taxon>
        <taxon>Suillaceae</taxon>
        <taxon>Suillus</taxon>
    </lineage>
</organism>
<keyword evidence="13" id="KW-1185">Reference proteome</keyword>
<dbReference type="InterPro" id="IPR050364">
    <property type="entry name" value="Cytochrome_P450_fung"/>
</dbReference>
<comment type="cofactor">
    <cofactor evidence="1 9">
        <name>heme</name>
        <dbReference type="ChEBI" id="CHEBI:30413"/>
    </cofactor>
</comment>
<keyword evidence="6 10" id="KW-0560">Oxidoreductase</keyword>
<dbReference type="OrthoDB" id="2789670at2759"/>
<dbReference type="GeneID" id="64706180"/>
<comment type="similarity">
    <text evidence="3 10">Belongs to the cytochrome P450 family.</text>
</comment>
<dbReference type="GO" id="GO:0005506">
    <property type="term" value="F:iron ion binding"/>
    <property type="evidence" value="ECO:0007669"/>
    <property type="project" value="InterPro"/>
</dbReference>
<evidence type="ECO:0000256" key="7">
    <source>
        <dbReference type="ARBA" id="ARBA00023004"/>
    </source>
</evidence>
<evidence type="ECO:0000256" key="8">
    <source>
        <dbReference type="ARBA" id="ARBA00023033"/>
    </source>
</evidence>
<feature type="transmembrane region" description="Helical" evidence="11">
    <location>
        <begin position="6"/>
        <end position="26"/>
    </location>
</feature>
<gene>
    <name evidence="12" type="ORF">F5147DRAFT_834598</name>
</gene>
<comment type="caution">
    <text evidence="12">The sequence shown here is derived from an EMBL/GenBank/DDBJ whole genome shotgun (WGS) entry which is preliminary data.</text>
</comment>
<dbReference type="Proteomes" id="UP000823399">
    <property type="component" value="Unassembled WGS sequence"/>
</dbReference>
<keyword evidence="11" id="KW-1133">Transmembrane helix</keyword>
<dbReference type="RefSeq" id="XP_041296258.1">
    <property type="nucleotide sequence ID" value="XM_041443921.1"/>
</dbReference>
<evidence type="ECO:0000256" key="1">
    <source>
        <dbReference type="ARBA" id="ARBA00001971"/>
    </source>
</evidence>
<dbReference type="PANTHER" id="PTHR46300:SF7">
    <property type="entry name" value="P450, PUTATIVE (EUROFUNG)-RELATED"/>
    <property type="match status" value="1"/>
</dbReference>
<evidence type="ECO:0000256" key="2">
    <source>
        <dbReference type="ARBA" id="ARBA00005179"/>
    </source>
</evidence>
<dbReference type="AlphaFoldDB" id="A0A9P7JWW4"/>
<feature type="binding site" description="axial binding residue" evidence="9">
    <location>
        <position position="448"/>
    </location>
    <ligand>
        <name>heme</name>
        <dbReference type="ChEBI" id="CHEBI:30413"/>
    </ligand>
    <ligandPart>
        <name>Fe</name>
        <dbReference type="ChEBI" id="CHEBI:18248"/>
    </ligandPart>
</feature>
<dbReference type="SUPFAM" id="SSF48264">
    <property type="entry name" value="Cytochrome P450"/>
    <property type="match status" value="1"/>
</dbReference>
<proteinExistence type="inferred from homology"/>
<keyword evidence="11" id="KW-0812">Transmembrane</keyword>
<sequence>MFPSVDGRLAILAILLPASFIVITSLKRFIRNRQNKLPPGPVPLPLLGNVLSINTKEPWLTYTEWAAVYGDLFFVRLLGQEIVVINSQHVAEALLDKRSRIYSDRPYMATVEPFGWSDAFAFVGYNDEWRLCRRLFHQTFRSDSALKFRPMQIKQAREMIVNLIDDPQNYHSHFATFSSSVAMSVTYGYQTSHRHDPLVRIVENAIAIGIQVMTPERAILLKIFPFLLKLPDWCWGSTIKRDARTSTYRMREMTDVPFQYAQDHMVENSALGQLSMVAENLQRIEKQDQTSRSLFEGALKKAATTAIIGSYESTTSVCMTFALAMVLYPDIQRRAQAEIDSVVGRDRLPTFEDRTSLPYIESVLRETLRWQPIAPLGTPHGTASDDTYDGYFIPKGTVVMYNVWGISRDEKRYPEASRFMPERFLDVNGALTDDNPAGYVFGFGRRACPGRYAADASLWSAIVTTLATVEFSSAKDDQGKVIEFNPQFTTGITHSPMVFPCNISSRSRAHSELVNVLRTEV</sequence>
<dbReference type="PRINTS" id="PR00463">
    <property type="entry name" value="EP450I"/>
</dbReference>
<dbReference type="PROSITE" id="PS00086">
    <property type="entry name" value="CYTOCHROME_P450"/>
    <property type="match status" value="1"/>
</dbReference>
<dbReference type="GO" id="GO:0004497">
    <property type="term" value="F:monooxygenase activity"/>
    <property type="evidence" value="ECO:0007669"/>
    <property type="project" value="UniProtKB-KW"/>
</dbReference>
<evidence type="ECO:0000256" key="3">
    <source>
        <dbReference type="ARBA" id="ARBA00010617"/>
    </source>
</evidence>
<dbReference type="InterPro" id="IPR001128">
    <property type="entry name" value="Cyt_P450"/>
</dbReference>